<dbReference type="Pfam" id="PF00902">
    <property type="entry name" value="TatC"/>
    <property type="match status" value="2"/>
</dbReference>
<feature type="transmembrane region" description="Helical" evidence="5">
    <location>
        <begin position="631"/>
        <end position="657"/>
    </location>
</feature>
<keyword evidence="2 5" id="KW-0812">Transmembrane</keyword>
<feature type="region of interest" description="Disordered" evidence="6">
    <location>
        <begin position="441"/>
        <end position="476"/>
    </location>
</feature>
<organism evidence="7 8">
    <name type="scientific">Halovivax asiaticus JCM 14624</name>
    <dbReference type="NCBI Taxonomy" id="1227490"/>
    <lineage>
        <taxon>Archaea</taxon>
        <taxon>Methanobacteriati</taxon>
        <taxon>Methanobacteriota</taxon>
        <taxon>Stenosarchaea group</taxon>
        <taxon>Halobacteria</taxon>
        <taxon>Halobacteriales</taxon>
        <taxon>Natrialbaceae</taxon>
        <taxon>Halovivax</taxon>
    </lineage>
</organism>
<keyword evidence="5" id="KW-0653">Protein transport</keyword>
<feature type="transmembrane region" description="Helical" evidence="5">
    <location>
        <begin position="214"/>
        <end position="231"/>
    </location>
</feature>
<reference evidence="7 8" key="1">
    <citation type="journal article" date="2014" name="PLoS Genet.">
        <title>Phylogenetically driven sequencing of extremely halophilic archaea reveals strategies for static and dynamic osmo-response.</title>
        <authorList>
            <person name="Becker E.A."/>
            <person name="Seitzer P.M."/>
            <person name="Tritt A."/>
            <person name="Larsen D."/>
            <person name="Krusor M."/>
            <person name="Yao A.I."/>
            <person name="Wu D."/>
            <person name="Madern D."/>
            <person name="Eisen J.A."/>
            <person name="Darling A.E."/>
            <person name="Facciotti M.T."/>
        </authorList>
    </citation>
    <scope>NUCLEOTIDE SEQUENCE [LARGE SCALE GENOMIC DNA]</scope>
    <source>
        <strain evidence="7 8">JCM 14624</strain>
    </source>
</reference>
<evidence type="ECO:0000256" key="2">
    <source>
        <dbReference type="ARBA" id="ARBA00022692"/>
    </source>
</evidence>
<comment type="similarity">
    <text evidence="5">Belongs to the TatC family.</text>
</comment>
<evidence type="ECO:0000256" key="6">
    <source>
        <dbReference type="SAM" id="MobiDB-lite"/>
    </source>
</evidence>
<feature type="transmembrane region" description="Helical" evidence="5">
    <location>
        <begin position="713"/>
        <end position="732"/>
    </location>
</feature>
<dbReference type="RefSeq" id="WP_007701875.1">
    <property type="nucleotide sequence ID" value="NZ_AOIQ01000016.1"/>
</dbReference>
<dbReference type="Proteomes" id="UP000011560">
    <property type="component" value="Unassembled WGS sequence"/>
</dbReference>
<dbReference type="GO" id="GO:0033281">
    <property type="term" value="C:TAT protein transport complex"/>
    <property type="evidence" value="ECO:0007669"/>
    <property type="project" value="UniProtKB-UniRule"/>
</dbReference>
<feature type="transmembrane region" description="Helical" evidence="5">
    <location>
        <begin position="279"/>
        <end position="301"/>
    </location>
</feature>
<dbReference type="GO" id="GO:0009977">
    <property type="term" value="F:proton motive force dependent protein transmembrane transporter activity"/>
    <property type="evidence" value="ECO:0007669"/>
    <property type="project" value="TreeGrafter"/>
</dbReference>
<feature type="transmembrane region" description="Helical" evidence="5">
    <location>
        <begin position="84"/>
        <end position="105"/>
    </location>
</feature>
<keyword evidence="5" id="KW-0813">Transport</keyword>
<evidence type="ECO:0000313" key="7">
    <source>
        <dbReference type="EMBL" id="ELZ09960.1"/>
    </source>
</evidence>
<evidence type="ECO:0000256" key="4">
    <source>
        <dbReference type="ARBA" id="ARBA00023136"/>
    </source>
</evidence>
<gene>
    <name evidence="5" type="primary">tatC</name>
    <name evidence="7" type="ORF">C479_10315</name>
</gene>
<evidence type="ECO:0000256" key="3">
    <source>
        <dbReference type="ARBA" id="ARBA00022989"/>
    </source>
</evidence>
<keyword evidence="5" id="KW-1003">Cell membrane</keyword>
<evidence type="ECO:0000256" key="1">
    <source>
        <dbReference type="ARBA" id="ARBA00004141"/>
    </source>
</evidence>
<dbReference type="EMBL" id="AOIQ01000016">
    <property type="protein sequence ID" value="ELZ09960.1"/>
    <property type="molecule type" value="Genomic_DNA"/>
</dbReference>
<dbReference type="GO" id="GO:0065002">
    <property type="term" value="P:intracellular protein transmembrane transport"/>
    <property type="evidence" value="ECO:0007669"/>
    <property type="project" value="TreeGrafter"/>
</dbReference>
<protein>
    <recommendedName>
        <fullName evidence="5">Sec-independent protein translocase protein TatC</fullName>
    </recommendedName>
</protein>
<keyword evidence="5" id="KW-0811">Translocation</keyword>
<accession>M0BGI2</accession>
<feature type="transmembrane region" description="Helical" evidence="5">
    <location>
        <begin position="178"/>
        <end position="202"/>
    </location>
</feature>
<proteinExistence type="inferred from homology"/>
<dbReference type="HAMAP" id="MF_00902">
    <property type="entry name" value="TatC"/>
    <property type="match status" value="1"/>
</dbReference>
<evidence type="ECO:0000313" key="8">
    <source>
        <dbReference type="Proteomes" id="UP000011560"/>
    </source>
</evidence>
<keyword evidence="8" id="KW-1185">Reference proteome</keyword>
<feature type="transmembrane region" description="Helical" evidence="5">
    <location>
        <begin position="585"/>
        <end position="610"/>
    </location>
</feature>
<comment type="function">
    <text evidence="5">Part of the twin-arginine translocation (Tat) system that transports large folded proteins containing a characteristic twin-arginine motif in their signal peptide across membranes.</text>
</comment>
<feature type="transmembrane region" description="Helical" evidence="5">
    <location>
        <begin position="34"/>
        <end position="53"/>
    </location>
</feature>
<dbReference type="OrthoDB" id="15305at2157"/>
<feature type="transmembrane region" description="Helical" evidence="5">
    <location>
        <begin position="237"/>
        <end position="258"/>
    </location>
</feature>
<keyword evidence="4 5" id="KW-0472">Membrane</keyword>
<evidence type="ECO:0000256" key="5">
    <source>
        <dbReference type="HAMAP-Rule" id="MF_00902"/>
    </source>
</evidence>
<keyword evidence="3 5" id="KW-1133">Transmembrane helix</keyword>
<dbReference type="PANTHER" id="PTHR30371">
    <property type="entry name" value="SEC-INDEPENDENT PROTEIN TRANSLOCASE PROTEIN TATC"/>
    <property type="match status" value="1"/>
</dbReference>
<dbReference type="InterPro" id="IPR002033">
    <property type="entry name" value="TatC"/>
</dbReference>
<feature type="transmembrane region" description="Helical" evidence="5">
    <location>
        <begin position="677"/>
        <end position="701"/>
    </location>
</feature>
<name>M0BGI2_9EURY</name>
<dbReference type="GO" id="GO:0043953">
    <property type="term" value="P:protein transport by the Tat complex"/>
    <property type="evidence" value="ECO:0007669"/>
    <property type="project" value="UniProtKB-UniRule"/>
</dbReference>
<dbReference type="PRINTS" id="PR01840">
    <property type="entry name" value="TATCFAMILY"/>
</dbReference>
<dbReference type="PANTHER" id="PTHR30371:SF0">
    <property type="entry name" value="SEC-INDEPENDENT PROTEIN TRANSLOCASE PROTEIN TATC, CHLOROPLASTIC-RELATED"/>
    <property type="match status" value="1"/>
</dbReference>
<comment type="caution">
    <text evidence="7">The sequence shown here is derived from an EMBL/GenBank/DDBJ whole genome shotgun (WGS) entry which is preliminary data.</text>
</comment>
<feature type="transmembrane region" description="Helical" evidence="5">
    <location>
        <begin position="738"/>
        <end position="756"/>
    </location>
</feature>
<feature type="transmembrane region" description="Helical" evidence="5">
    <location>
        <begin position="337"/>
        <end position="361"/>
    </location>
</feature>
<feature type="transmembrane region" description="Helical" evidence="5">
    <location>
        <begin position="125"/>
        <end position="158"/>
    </location>
</feature>
<comment type="subunit">
    <text evidence="5">Forms a complex with TatA.</text>
</comment>
<comment type="subcellular location">
    <subcellularLocation>
        <location evidence="5">Cell membrane</location>
        <topology evidence="5">Multi-pass membrane protein</topology>
    </subcellularLocation>
    <subcellularLocation>
        <location evidence="1">Membrane</location>
        <topology evidence="1">Multi-pass membrane protein</topology>
    </subcellularLocation>
</comment>
<dbReference type="AlphaFoldDB" id="M0BGI2"/>
<sequence length="787" mass="84309">MSGVVDEDTAQAINTGRATVGAMVSTARRHLQKVFIFFVIGFIGTFYAMRIWVWDFLEQTAKTNMEGDVAVATELITRTPFEVILLQAKIGLLVGIVFAVPALVYYARGSLQDRGFTSVVPISRLWLVAFGLVSMVLFLIGIVYAFTVFFPFTFLFLGEIAYNAGVKPSWGITEFTEFVSLLTISFGLAAQLPLLMATLSYTEIVSYETFRDKWRHAIVGITVFGAFFSPPDPITQLMWALPLVALYVFSLGLAKLVANTRRRGAAEIGSGVGHVKRRLGQSLAIVIGVFLAVAAALAAGARTWVAETIVPALPPAVQPAEPTILGELVVEHGTAGLLGAAAIVTLGVAVVALVVVTAQVLRTPVYPRESALATAQTADDVDFTVLDPSDIERVPAPVFSSMSEDEMMNVAREAMHADDREKAQAIIDRFDSIAAIEADTPSAEAPPGVAGTQPAEGAPVDGSEGEDDSSPLASTAAGMLDPFTESETTEEDLGGFAYDLAFIVDSLTSKLIYVVGLFMAVLAGSFLWLYAGGIKRSLRQFVDSVPRELLVEVAESNGATIDESAGLTQLLQDSGFVVALHPVEVLIFIVKVSTILAAVSILPFVCYWAWPAIRERGLARGDRRTFAVWGVSLFLGFAAGTYLGFFYIAPSIISYLITDALSNEMVVSYRMKSFFWLVIYTTLGVGFLFNVLVTMVLFHVGNIVSYRTMRRRWRPAVVGIFVVAMFASPSGILKMFAVAIPLSLTYLLGLAVLYVLTAGGRLFGGGGATTATESGPDPAADAAGAGE</sequence>
<feature type="transmembrane region" description="Helical" evidence="5">
    <location>
        <begin position="511"/>
        <end position="531"/>
    </location>
</feature>
<dbReference type="STRING" id="1227490.C479_10315"/>
<dbReference type="PATRIC" id="fig|1227490.4.peg.2107"/>
<comment type="caution">
    <text evidence="5">Lacks conserved residue(s) required for the propagation of feature annotation.</text>
</comment>